<organism evidence="1 2">
    <name type="scientific">Pseudarthrobacter siccitolerans</name>
    <dbReference type="NCBI Taxonomy" id="861266"/>
    <lineage>
        <taxon>Bacteria</taxon>
        <taxon>Bacillati</taxon>
        <taxon>Actinomycetota</taxon>
        <taxon>Actinomycetes</taxon>
        <taxon>Micrococcales</taxon>
        <taxon>Micrococcaceae</taxon>
        <taxon>Pseudarthrobacter</taxon>
    </lineage>
</organism>
<keyword evidence="2" id="KW-1185">Reference proteome</keyword>
<protein>
    <submittedName>
        <fullName evidence="1">Uncharacterized protein</fullName>
    </submittedName>
</protein>
<name>A0ABU0PG60_9MICC</name>
<gene>
    <name evidence="1" type="ORF">QFZ36_000499</name>
</gene>
<proteinExistence type="predicted"/>
<dbReference type="Proteomes" id="UP001236806">
    <property type="component" value="Unassembled WGS sequence"/>
</dbReference>
<dbReference type="RefSeq" id="WP_306633649.1">
    <property type="nucleotide sequence ID" value="NZ_JAUSXB010000001.1"/>
</dbReference>
<evidence type="ECO:0000313" key="2">
    <source>
        <dbReference type="Proteomes" id="UP001236806"/>
    </source>
</evidence>
<reference evidence="1 2" key="1">
    <citation type="submission" date="2023-07" db="EMBL/GenBank/DDBJ databases">
        <title>Comparative genomics of wheat-associated soil bacteria to identify genetic determinants of phenazine resistance.</title>
        <authorList>
            <person name="Mouncey N."/>
        </authorList>
    </citation>
    <scope>NUCLEOTIDE SEQUENCE [LARGE SCALE GENOMIC DNA]</scope>
    <source>
        <strain evidence="1 2">W1I3</strain>
    </source>
</reference>
<sequence>MAQRKLQRNGLLQPFTVMLENRPYPTEAKTIEEAIEQAKKKRAAELGIINKGEQVNE</sequence>
<evidence type="ECO:0000313" key="1">
    <source>
        <dbReference type="EMBL" id="MDQ0672938.1"/>
    </source>
</evidence>
<accession>A0ABU0PG60</accession>
<dbReference type="EMBL" id="JAUSXB010000001">
    <property type="protein sequence ID" value="MDQ0672938.1"/>
    <property type="molecule type" value="Genomic_DNA"/>
</dbReference>
<comment type="caution">
    <text evidence="1">The sequence shown here is derived from an EMBL/GenBank/DDBJ whole genome shotgun (WGS) entry which is preliminary data.</text>
</comment>